<dbReference type="Proteomes" id="UP001187192">
    <property type="component" value="Unassembled WGS sequence"/>
</dbReference>
<name>A0AA88E3J1_FICCA</name>
<evidence type="ECO:0000313" key="2">
    <source>
        <dbReference type="Proteomes" id="UP001187192"/>
    </source>
</evidence>
<sequence length="120" mass="13354">MRVSSNQFFTCMTALSKRSRYSFKGSFSPCLILNKYEPSVPLSSGASQSQAECLAESGFVHVLDEHMCLIVLQVLTSICRAIVRCYGRHLESSWVGHCHDYMAEGWIDCIGLLQSVSLAQ</sequence>
<comment type="caution">
    <text evidence="1">The sequence shown here is derived from an EMBL/GenBank/DDBJ whole genome shotgun (WGS) entry which is preliminary data.</text>
</comment>
<gene>
    <name evidence="1" type="ORF">TIFTF001_034342</name>
</gene>
<proteinExistence type="predicted"/>
<dbReference type="EMBL" id="BTGU01000223">
    <property type="protein sequence ID" value="GMN65266.1"/>
    <property type="molecule type" value="Genomic_DNA"/>
</dbReference>
<evidence type="ECO:0000313" key="1">
    <source>
        <dbReference type="EMBL" id="GMN65266.1"/>
    </source>
</evidence>
<accession>A0AA88E3J1</accession>
<protein>
    <submittedName>
        <fullName evidence="1">Uncharacterized protein</fullName>
    </submittedName>
</protein>
<keyword evidence="2" id="KW-1185">Reference proteome</keyword>
<organism evidence="1 2">
    <name type="scientific">Ficus carica</name>
    <name type="common">Common fig</name>
    <dbReference type="NCBI Taxonomy" id="3494"/>
    <lineage>
        <taxon>Eukaryota</taxon>
        <taxon>Viridiplantae</taxon>
        <taxon>Streptophyta</taxon>
        <taxon>Embryophyta</taxon>
        <taxon>Tracheophyta</taxon>
        <taxon>Spermatophyta</taxon>
        <taxon>Magnoliopsida</taxon>
        <taxon>eudicotyledons</taxon>
        <taxon>Gunneridae</taxon>
        <taxon>Pentapetalae</taxon>
        <taxon>rosids</taxon>
        <taxon>fabids</taxon>
        <taxon>Rosales</taxon>
        <taxon>Moraceae</taxon>
        <taxon>Ficeae</taxon>
        <taxon>Ficus</taxon>
    </lineage>
</organism>
<dbReference type="AlphaFoldDB" id="A0AA88E3J1"/>
<reference evidence="1" key="1">
    <citation type="submission" date="2023-07" db="EMBL/GenBank/DDBJ databases">
        <title>draft genome sequence of fig (Ficus carica).</title>
        <authorList>
            <person name="Takahashi T."/>
            <person name="Nishimura K."/>
        </authorList>
    </citation>
    <scope>NUCLEOTIDE SEQUENCE</scope>
</reference>